<dbReference type="EMBL" id="JAXQNO010000021">
    <property type="protein sequence ID" value="KAK4769255.1"/>
    <property type="molecule type" value="Genomic_DNA"/>
</dbReference>
<comment type="subcellular location">
    <subcellularLocation>
        <location evidence="1">Nucleus</location>
    </subcellularLocation>
</comment>
<feature type="compositionally biased region" description="Pro residues" evidence="4">
    <location>
        <begin position="115"/>
        <end position="128"/>
    </location>
</feature>
<feature type="compositionally biased region" description="Polar residues" evidence="4">
    <location>
        <begin position="103"/>
        <end position="113"/>
    </location>
</feature>
<evidence type="ECO:0000256" key="4">
    <source>
        <dbReference type="SAM" id="MobiDB-lite"/>
    </source>
</evidence>
<keyword evidence="2" id="KW-0238">DNA-binding</keyword>
<keyword evidence="3" id="KW-0539">Nucleus</keyword>
<dbReference type="AlphaFoldDB" id="A0AAN7KT03"/>
<feature type="region of interest" description="Disordered" evidence="4">
    <location>
        <begin position="103"/>
        <end position="139"/>
    </location>
</feature>
<name>A0AAN7KT03_TRANT</name>
<feature type="domain" description="Plant bHLH transcription factor ACT-like" evidence="5">
    <location>
        <begin position="220"/>
        <end position="292"/>
    </location>
</feature>
<dbReference type="PANTHER" id="PTHR31945:SF15">
    <property type="entry name" value="TRANSCRIPTION FACTOR BHLH61-RELATED"/>
    <property type="match status" value="1"/>
</dbReference>
<dbReference type="GO" id="GO:0003700">
    <property type="term" value="F:DNA-binding transcription factor activity"/>
    <property type="evidence" value="ECO:0007669"/>
    <property type="project" value="TreeGrafter"/>
</dbReference>
<dbReference type="GO" id="GO:0043565">
    <property type="term" value="F:sequence-specific DNA binding"/>
    <property type="evidence" value="ECO:0007669"/>
    <property type="project" value="TreeGrafter"/>
</dbReference>
<sequence>MELKQNVFLEELLLGPRREMGVVSSSSSSSWAIASLSQGDAKEVVNYEFLPLQHQWWNNFDPFEDDLSGSSSLTAAPSDQYPLTGLMVSDDYYSHYPLLDPPYTTSVQEVEGSTPTPPPPPPPPPPCPLAVAEPTPSMVEDHQKALTLSSSTNNNGCKVEMDRTSILGDTIDYMKELLERINKLQDGEEEMGTSSLTLMGFSREMKPSEVLVRNSPKFDVERRDIDTRVDICCSTKPGLLLSTVNTLETLGLEIQQCVISCFSDFSMQATCSEVTDESTLMGPEEIRQALFRNAGYGGRYLQ</sequence>
<evidence type="ECO:0000313" key="7">
    <source>
        <dbReference type="Proteomes" id="UP001346149"/>
    </source>
</evidence>
<dbReference type="PANTHER" id="PTHR31945">
    <property type="entry name" value="TRANSCRIPTION FACTOR SCREAM2-RELATED"/>
    <property type="match status" value="1"/>
</dbReference>
<dbReference type="Pfam" id="PF22754">
    <property type="entry name" value="bHLH-TF_ACT-like_plant"/>
    <property type="match status" value="1"/>
</dbReference>
<gene>
    <name evidence="6" type="ORF">SAY86_027405</name>
</gene>
<evidence type="ECO:0000259" key="5">
    <source>
        <dbReference type="Pfam" id="PF22754"/>
    </source>
</evidence>
<evidence type="ECO:0000256" key="2">
    <source>
        <dbReference type="ARBA" id="ARBA00023125"/>
    </source>
</evidence>
<dbReference type="GO" id="GO:0005634">
    <property type="term" value="C:nucleus"/>
    <property type="evidence" value="ECO:0007669"/>
    <property type="project" value="UniProtKB-SubCell"/>
</dbReference>
<evidence type="ECO:0000313" key="6">
    <source>
        <dbReference type="EMBL" id="KAK4769255.1"/>
    </source>
</evidence>
<protein>
    <recommendedName>
        <fullName evidence="5">Plant bHLH transcription factor ACT-like domain-containing protein</fullName>
    </recommendedName>
</protein>
<keyword evidence="7" id="KW-1185">Reference proteome</keyword>
<evidence type="ECO:0000256" key="1">
    <source>
        <dbReference type="ARBA" id="ARBA00004123"/>
    </source>
</evidence>
<dbReference type="InterPro" id="IPR054502">
    <property type="entry name" value="bHLH-TF_ACT-like_plant"/>
</dbReference>
<organism evidence="6 7">
    <name type="scientific">Trapa natans</name>
    <name type="common">Water chestnut</name>
    <dbReference type="NCBI Taxonomy" id="22666"/>
    <lineage>
        <taxon>Eukaryota</taxon>
        <taxon>Viridiplantae</taxon>
        <taxon>Streptophyta</taxon>
        <taxon>Embryophyta</taxon>
        <taxon>Tracheophyta</taxon>
        <taxon>Spermatophyta</taxon>
        <taxon>Magnoliopsida</taxon>
        <taxon>eudicotyledons</taxon>
        <taxon>Gunneridae</taxon>
        <taxon>Pentapetalae</taxon>
        <taxon>rosids</taxon>
        <taxon>malvids</taxon>
        <taxon>Myrtales</taxon>
        <taxon>Lythraceae</taxon>
        <taxon>Trapa</taxon>
    </lineage>
</organism>
<dbReference type="Proteomes" id="UP001346149">
    <property type="component" value="Unassembled WGS sequence"/>
</dbReference>
<proteinExistence type="predicted"/>
<accession>A0AAN7KT03</accession>
<comment type="caution">
    <text evidence="6">The sequence shown here is derived from an EMBL/GenBank/DDBJ whole genome shotgun (WGS) entry which is preliminary data.</text>
</comment>
<evidence type="ECO:0000256" key="3">
    <source>
        <dbReference type="ARBA" id="ARBA00023242"/>
    </source>
</evidence>
<dbReference type="InterPro" id="IPR051358">
    <property type="entry name" value="TF_AMS/ICE1/BHLH6-like"/>
</dbReference>
<reference evidence="6 7" key="1">
    <citation type="journal article" date="2023" name="Hortic Res">
        <title>Pangenome of water caltrop reveals structural variations and asymmetric subgenome divergence after allopolyploidization.</title>
        <authorList>
            <person name="Zhang X."/>
            <person name="Chen Y."/>
            <person name="Wang L."/>
            <person name="Yuan Y."/>
            <person name="Fang M."/>
            <person name="Shi L."/>
            <person name="Lu R."/>
            <person name="Comes H.P."/>
            <person name="Ma Y."/>
            <person name="Chen Y."/>
            <person name="Huang G."/>
            <person name="Zhou Y."/>
            <person name="Zheng Z."/>
            <person name="Qiu Y."/>
        </authorList>
    </citation>
    <scope>NUCLEOTIDE SEQUENCE [LARGE SCALE GENOMIC DNA]</scope>
    <source>
        <strain evidence="6">F231</strain>
    </source>
</reference>